<keyword evidence="1" id="KW-1185">Reference proteome</keyword>
<name>A0AC55DH42_ECHTE</name>
<evidence type="ECO:0000313" key="2">
    <source>
        <dbReference type="RefSeq" id="XP_045151066.1"/>
    </source>
</evidence>
<dbReference type="RefSeq" id="XP_045151066.1">
    <property type="nucleotide sequence ID" value="XM_045295131.1"/>
</dbReference>
<gene>
    <name evidence="2" type="primary">LOC123522278</name>
</gene>
<evidence type="ECO:0000313" key="1">
    <source>
        <dbReference type="Proteomes" id="UP000694863"/>
    </source>
</evidence>
<reference evidence="2" key="1">
    <citation type="submission" date="2025-08" db="UniProtKB">
        <authorList>
            <consortium name="RefSeq"/>
        </authorList>
    </citation>
    <scope>IDENTIFICATION</scope>
</reference>
<sequence length="167" mass="18376">MPVQGSWLPPHPKNANMTITLSHNMIKMVVALTAKKSSISINGMDARILRVSYSYQKDNKVNANVVIEVLKDGRPLAIVTTVSTFFCKSTVSKDKMTSEIKLLRHEDSAEPPEAMDEAKEAVDKAMGKFTKGLQVTFKEVPVPQGPFPSQMSDIPVSYVKLNILASN</sequence>
<proteinExistence type="predicted"/>
<organism evidence="1 2">
    <name type="scientific">Echinops telfairi</name>
    <name type="common">Lesser hedgehog tenrec</name>
    <dbReference type="NCBI Taxonomy" id="9371"/>
    <lineage>
        <taxon>Eukaryota</taxon>
        <taxon>Metazoa</taxon>
        <taxon>Chordata</taxon>
        <taxon>Craniata</taxon>
        <taxon>Vertebrata</taxon>
        <taxon>Euteleostomi</taxon>
        <taxon>Mammalia</taxon>
        <taxon>Eutheria</taxon>
        <taxon>Afrotheria</taxon>
        <taxon>Tenrecidae</taxon>
        <taxon>Tenrecinae</taxon>
        <taxon>Echinops</taxon>
    </lineage>
</organism>
<dbReference type="Proteomes" id="UP000694863">
    <property type="component" value="Unplaced"/>
</dbReference>
<protein>
    <submittedName>
        <fullName evidence="2">Vomeromodulin-like</fullName>
    </submittedName>
</protein>
<accession>A0AC55DH42</accession>